<evidence type="ECO:0000256" key="1">
    <source>
        <dbReference type="ARBA" id="ARBA00004141"/>
    </source>
</evidence>
<accession>A0A0R3JR71</accession>
<protein>
    <recommendedName>
        <fullName evidence="9">Pheromone autoinducer 2 transporter</fullName>
    </recommendedName>
</protein>
<evidence type="ECO:0000256" key="5">
    <source>
        <dbReference type="ARBA" id="ARBA00023136"/>
    </source>
</evidence>
<comment type="subcellular location">
    <subcellularLocation>
        <location evidence="1">Membrane</location>
        <topology evidence="1">Multi-pass membrane protein</topology>
    </subcellularLocation>
</comment>
<feature type="transmembrane region" description="Helical" evidence="6">
    <location>
        <begin position="153"/>
        <end position="177"/>
    </location>
</feature>
<dbReference type="GO" id="GO:0055085">
    <property type="term" value="P:transmembrane transport"/>
    <property type="evidence" value="ECO:0007669"/>
    <property type="project" value="TreeGrafter"/>
</dbReference>
<proteinExistence type="inferred from homology"/>
<dbReference type="AlphaFoldDB" id="A0A0R3JR71"/>
<reference evidence="7 8" key="1">
    <citation type="submission" date="2015-09" db="EMBL/GenBank/DDBJ databases">
        <title>Draft genome sequence of a Caloramator mitchellensis, a moderate thermophile from the Great Artesian Basin of Australia.</title>
        <authorList>
            <person name="Patel B.K."/>
        </authorList>
    </citation>
    <scope>NUCLEOTIDE SEQUENCE [LARGE SCALE GENOMIC DNA]</scope>
    <source>
        <strain evidence="7 8">VF08</strain>
    </source>
</reference>
<feature type="transmembrane region" description="Helical" evidence="6">
    <location>
        <begin position="311"/>
        <end position="338"/>
    </location>
</feature>
<keyword evidence="8" id="KW-1185">Reference proteome</keyword>
<dbReference type="NCBIfam" id="TIGR02872">
    <property type="entry name" value="spore_ytvI"/>
    <property type="match status" value="1"/>
</dbReference>
<feature type="transmembrane region" description="Helical" evidence="6">
    <location>
        <begin position="276"/>
        <end position="296"/>
    </location>
</feature>
<evidence type="ECO:0000313" key="8">
    <source>
        <dbReference type="Proteomes" id="UP000052015"/>
    </source>
</evidence>
<feature type="transmembrane region" description="Helical" evidence="6">
    <location>
        <begin position="15"/>
        <end position="46"/>
    </location>
</feature>
<keyword evidence="4 6" id="KW-1133">Transmembrane helix</keyword>
<dbReference type="EMBL" id="LKHP01000019">
    <property type="protein sequence ID" value="KRQ85958.1"/>
    <property type="molecule type" value="Genomic_DNA"/>
</dbReference>
<keyword evidence="5 6" id="KW-0472">Membrane</keyword>
<feature type="transmembrane region" description="Helical" evidence="6">
    <location>
        <begin position="67"/>
        <end position="90"/>
    </location>
</feature>
<evidence type="ECO:0000256" key="3">
    <source>
        <dbReference type="ARBA" id="ARBA00022692"/>
    </source>
</evidence>
<evidence type="ECO:0000313" key="7">
    <source>
        <dbReference type="EMBL" id="KRQ85958.1"/>
    </source>
</evidence>
<dbReference type="PANTHER" id="PTHR21716">
    <property type="entry name" value="TRANSMEMBRANE PROTEIN"/>
    <property type="match status" value="1"/>
</dbReference>
<dbReference type="Proteomes" id="UP000052015">
    <property type="component" value="Unassembled WGS sequence"/>
</dbReference>
<evidence type="ECO:0000256" key="6">
    <source>
        <dbReference type="SAM" id="Phobius"/>
    </source>
</evidence>
<organism evidence="7 8">
    <name type="scientific">Caloramator mitchellensis</name>
    <dbReference type="NCBI Taxonomy" id="908809"/>
    <lineage>
        <taxon>Bacteria</taxon>
        <taxon>Bacillati</taxon>
        <taxon>Bacillota</taxon>
        <taxon>Clostridia</taxon>
        <taxon>Eubacteriales</taxon>
        <taxon>Clostridiaceae</taxon>
        <taxon>Caloramator</taxon>
    </lineage>
</organism>
<name>A0A0R3JR71_CALMK</name>
<dbReference type="RefSeq" id="WP_057979543.1">
    <property type="nucleotide sequence ID" value="NZ_LKHP01000019.1"/>
</dbReference>
<feature type="transmembrane region" description="Helical" evidence="6">
    <location>
        <begin position="218"/>
        <end position="236"/>
    </location>
</feature>
<feature type="transmembrane region" description="Helical" evidence="6">
    <location>
        <begin position="242"/>
        <end position="269"/>
    </location>
</feature>
<comment type="caution">
    <text evidence="7">The sequence shown here is derived from an EMBL/GenBank/DDBJ whole genome shotgun (WGS) entry which is preliminary data.</text>
</comment>
<dbReference type="PANTHER" id="PTHR21716:SF68">
    <property type="entry name" value="TRANSPORT PROTEIN YTVI-RELATED"/>
    <property type="match status" value="1"/>
</dbReference>
<dbReference type="GO" id="GO:0016020">
    <property type="term" value="C:membrane"/>
    <property type="evidence" value="ECO:0007669"/>
    <property type="project" value="UniProtKB-SubCell"/>
</dbReference>
<dbReference type="STRING" id="908809.ABG79_02262"/>
<evidence type="ECO:0008006" key="9">
    <source>
        <dbReference type="Google" id="ProtNLM"/>
    </source>
</evidence>
<dbReference type="InterPro" id="IPR002549">
    <property type="entry name" value="AI-2E-like"/>
</dbReference>
<dbReference type="InterPro" id="IPR014227">
    <property type="entry name" value="YtvI-like"/>
</dbReference>
<evidence type="ECO:0000256" key="2">
    <source>
        <dbReference type="ARBA" id="ARBA00009773"/>
    </source>
</evidence>
<sequence>MFDKNFLIRAKRTSIFILIYTALFALFFGTLNLTVPFVLAIIIALINRPFNEFLIKKLKLPPAVSSILTTIVSFTVVFSFLIVAIVNISAEIKDLLLKIPNVDYLYPYIQSIVVRLQEHIESVDPTIISNIQSSLTRVFSSTFNIIQMLLNKILALVFTLPSIFMIIVITFIATYFLNLDLLKFENKITNIFSEEGKRKFSEFSHESSKMLLGYVKSYSILLSMTFFESLIGFSIFRVNYALLLSFLCAFLDIFPILGIGTVFFPLAIYYVIIKNYFTALGLIIVYILITAVRQIVEPKLISSNLDLNPVMVLAAIFIGIKAYGFLGMLYLIFLMVFYKILRKIDVI</sequence>
<gene>
    <name evidence="7" type="ORF">ABG79_02262</name>
</gene>
<evidence type="ECO:0000256" key="4">
    <source>
        <dbReference type="ARBA" id="ARBA00022989"/>
    </source>
</evidence>
<dbReference type="Pfam" id="PF01594">
    <property type="entry name" value="AI-2E_transport"/>
    <property type="match status" value="1"/>
</dbReference>
<comment type="similarity">
    <text evidence="2">Belongs to the autoinducer-2 exporter (AI-2E) (TC 2.A.86) family.</text>
</comment>
<dbReference type="OrthoDB" id="9774361at2"/>
<keyword evidence="3 6" id="KW-0812">Transmembrane</keyword>